<evidence type="ECO:0000313" key="2">
    <source>
        <dbReference type="Proteomes" id="UP001408356"/>
    </source>
</evidence>
<dbReference type="Proteomes" id="UP001408356">
    <property type="component" value="Unassembled WGS sequence"/>
</dbReference>
<dbReference type="InterPro" id="IPR051961">
    <property type="entry name" value="Fungal_Metabolite_Diox"/>
</dbReference>
<dbReference type="EMBL" id="JARVKF010000005">
    <property type="protein sequence ID" value="KAK9426118.1"/>
    <property type="molecule type" value="Genomic_DNA"/>
</dbReference>
<keyword evidence="1" id="KW-0560">Oxidoreductase</keyword>
<protein>
    <submittedName>
        <fullName evidence="1">Phytanoyl-CoA dioxygenase family protein</fullName>
    </submittedName>
</protein>
<organism evidence="1 2">
    <name type="scientific">Seiridium unicorne</name>
    <dbReference type="NCBI Taxonomy" id="138068"/>
    <lineage>
        <taxon>Eukaryota</taxon>
        <taxon>Fungi</taxon>
        <taxon>Dikarya</taxon>
        <taxon>Ascomycota</taxon>
        <taxon>Pezizomycotina</taxon>
        <taxon>Sordariomycetes</taxon>
        <taxon>Xylariomycetidae</taxon>
        <taxon>Amphisphaeriales</taxon>
        <taxon>Sporocadaceae</taxon>
        <taxon>Seiridium</taxon>
    </lineage>
</organism>
<dbReference type="Gene3D" id="2.60.120.620">
    <property type="entry name" value="q2cbj1_9rhob like domain"/>
    <property type="match status" value="1"/>
</dbReference>
<proteinExistence type="predicted"/>
<dbReference type="GO" id="GO:0051213">
    <property type="term" value="F:dioxygenase activity"/>
    <property type="evidence" value="ECO:0007669"/>
    <property type="project" value="UniProtKB-KW"/>
</dbReference>
<gene>
    <name evidence="1" type="ORF">SUNI508_12572</name>
</gene>
<dbReference type="Pfam" id="PF05721">
    <property type="entry name" value="PhyH"/>
    <property type="match status" value="1"/>
</dbReference>
<reference evidence="1 2" key="1">
    <citation type="journal article" date="2024" name="J. Plant Pathol.">
        <title>Sequence and assembly of the genome of Seiridium unicorne, isolate CBS 538.82, causal agent of cypress canker disease.</title>
        <authorList>
            <person name="Scali E."/>
            <person name="Rocca G.D."/>
            <person name="Danti R."/>
            <person name="Garbelotto M."/>
            <person name="Barberini S."/>
            <person name="Baroncelli R."/>
            <person name="Emiliani G."/>
        </authorList>
    </citation>
    <scope>NUCLEOTIDE SEQUENCE [LARGE SCALE GENOMIC DNA]</scope>
    <source>
        <strain evidence="1 2">BM-138-508</strain>
    </source>
</reference>
<dbReference type="PANTHER" id="PTHR37563">
    <property type="entry name" value="PHYTANOYL-COA DIOXYGENASE FAMILY PROTEIN (AFU_ORTHOLOGUE AFUA_2G03330)"/>
    <property type="match status" value="1"/>
</dbReference>
<dbReference type="InterPro" id="IPR008775">
    <property type="entry name" value="Phytyl_CoA_dOase-like"/>
</dbReference>
<name>A0ABR2VHM9_9PEZI</name>
<sequence length="345" mass="38253">MAISNTTINGAQPAASSGFTIPISDSDRLAGTTSPATVQKGVETYHRDGIVALTNAVDPEIAKALNEKMVADTEEYIKRSDAHWNQGKAARNISQVPPLQKEWIHQQVWANPHAMAILENLLGPQPELHFVNSNIALSNPNPDARQAVHSDAYFDHPHFPWCMVVNIYLSEVNAQRGVTEIWPGTHTSTKADHLAPHHGWIQRQKFVERAKVSPPVQPSLPAGTVVIRDMRIWHAGMPNLTPDPRIMLTFVYFPKYYRNPMKIKLPLSVRSTVNSWPMVDFEAGTEWVDDGIDYLGLQFQANWTQTEAGLVAGGANGVTSGGKEDVEVLEPTVQRENYWVAGDVE</sequence>
<dbReference type="SUPFAM" id="SSF51197">
    <property type="entry name" value="Clavaminate synthase-like"/>
    <property type="match status" value="1"/>
</dbReference>
<accession>A0ABR2VHM9</accession>
<dbReference type="PANTHER" id="PTHR37563:SF2">
    <property type="entry name" value="PHYTANOYL-COA DIOXYGENASE FAMILY PROTEIN (AFU_ORTHOLOGUE AFUA_2G03330)"/>
    <property type="match status" value="1"/>
</dbReference>
<evidence type="ECO:0000313" key="1">
    <source>
        <dbReference type="EMBL" id="KAK9426118.1"/>
    </source>
</evidence>
<keyword evidence="2" id="KW-1185">Reference proteome</keyword>
<keyword evidence="1" id="KW-0223">Dioxygenase</keyword>
<comment type="caution">
    <text evidence="1">The sequence shown here is derived from an EMBL/GenBank/DDBJ whole genome shotgun (WGS) entry which is preliminary data.</text>
</comment>